<evidence type="ECO:0000256" key="4">
    <source>
        <dbReference type="ARBA" id="ARBA00023163"/>
    </source>
</evidence>
<dbReference type="InterPro" id="IPR018356">
    <property type="entry name" value="Tscrpt_reg_HTH_DeoR_CS"/>
</dbReference>
<dbReference type="OrthoDB" id="9814815at2"/>
<dbReference type="GO" id="GO:0003700">
    <property type="term" value="F:DNA-binding transcription factor activity"/>
    <property type="evidence" value="ECO:0007669"/>
    <property type="project" value="InterPro"/>
</dbReference>
<evidence type="ECO:0000313" key="7">
    <source>
        <dbReference type="Proteomes" id="UP000270411"/>
    </source>
</evidence>
<keyword evidence="4" id="KW-0804">Transcription</keyword>
<keyword evidence="1" id="KW-0678">Repressor</keyword>
<dbReference type="Pfam" id="PF08220">
    <property type="entry name" value="HTH_DeoR"/>
    <property type="match status" value="1"/>
</dbReference>
<dbReference type="SMART" id="SM01134">
    <property type="entry name" value="DeoRC"/>
    <property type="match status" value="1"/>
</dbReference>
<dbReference type="KEGG" id="cpau:EHF44_03705"/>
<keyword evidence="2" id="KW-0805">Transcription regulation</keyword>
<reference evidence="7" key="1">
    <citation type="submission" date="2018-11" db="EMBL/GenBank/DDBJ databases">
        <title>FDA dAtabase for Regulatory Grade micrObial Sequences (FDA-ARGOS): Supporting development and validation of Infectious Disease Dx tests.</title>
        <authorList>
            <person name="Goldberg B."/>
            <person name="Campos J."/>
            <person name="Tallon L."/>
            <person name="Sadzewicz L."/>
            <person name="Zhao X."/>
            <person name="Vavikolanu K."/>
            <person name="Mehta A."/>
            <person name="Aluvathingal J."/>
            <person name="Nadendla S."/>
            <person name="Geyer C."/>
            <person name="Nandy P."/>
            <person name="Yan Y."/>
            <person name="Sichtig H."/>
        </authorList>
    </citation>
    <scope>NUCLEOTIDE SEQUENCE [LARGE SCALE GENOMIC DNA]</scope>
    <source>
        <strain evidence="7">FDAARGOS_614</strain>
    </source>
</reference>
<evidence type="ECO:0000256" key="2">
    <source>
        <dbReference type="ARBA" id="ARBA00023015"/>
    </source>
</evidence>
<dbReference type="PROSITE" id="PS00894">
    <property type="entry name" value="HTH_DEOR_1"/>
    <property type="match status" value="1"/>
</dbReference>
<dbReference type="Pfam" id="PF00455">
    <property type="entry name" value="DeoRC"/>
    <property type="match status" value="1"/>
</dbReference>
<dbReference type="AlphaFoldDB" id="A0A3G8GZ86"/>
<dbReference type="SMART" id="SM00420">
    <property type="entry name" value="HTH_DEOR"/>
    <property type="match status" value="1"/>
</dbReference>
<dbReference type="InterPro" id="IPR050313">
    <property type="entry name" value="Carb_Metab_HTH_regulators"/>
</dbReference>
<dbReference type="PROSITE" id="PS51000">
    <property type="entry name" value="HTH_DEOR_2"/>
    <property type="match status" value="1"/>
</dbReference>
<dbReference type="PANTHER" id="PTHR30363">
    <property type="entry name" value="HTH-TYPE TRANSCRIPTIONAL REGULATOR SRLR-RELATED"/>
    <property type="match status" value="1"/>
</dbReference>
<evidence type="ECO:0000313" key="6">
    <source>
        <dbReference type="EMBL" id="AZG12612.1"/>
    </source>
</evidence>
<organism evidence="6 7">
    <name type="scientific">Cupriavidus pauculus</name>
    <dbReference type="NCBI Taxonomy" id="82633"/>
    <lineage>
        <taxon>Bacteria</taxon>
        <taxon>Pseudomonadati</taxon>
        <taxon>Pseudomonadota</taxon>
        <taxon>Betaproteobacteria</taxon>
        <taxon>Burkholderiales</taxon>
        <taxon>Burkholderiaceae</taxon>
        <taxon>Cupriavidus</taxon>
    </lineage>
</organism>
<dbReference type="PANTHER" id="PTHR30363:SF4">
    <property type="entry name" value="GLYCEROL-3-PHOSPHATE REGULON REPRESSOR"/>
    <property type="match status" value="1"/>
</dbReference>
<dbReference type="InterPro" id="IPR037171">
    <property type="entry name" value="NagB/RpiA_transferase-like"/>
</dbReference>
<name>A0A3G8GZ86_9BURK</name>
<evidence type="ECO:0000256" key="3">
    <source>
        <dbReference type="ARBA" id="ARBA00023125"/>
    </source>
</evidence>
<keyword evidence="3" id="KW-0238">DNA-binding</keyword>
<dbReference type="Gene3D" id="3.40.50.1360">
    <property type="match status" value="1"/>
</dbReference>
<evidence type="ECO:0000256" key="1">
    <source>
        <dbReference type="ARBA" id="ARBA00022491"/>
    </source>
</evidence>
<accession>A0A3G8GZ86</accession>
<dbReference type="PRINTS" id="PR00037">
    <property type="entry name" value="HTHLACR"/>
</dbReference>
<feature type="domain" description="HTH deoR-type" evidence="5">
    <location>
        <begin position="5"/>
        <end position="60"/>
    </location>
</feature>
<dbReference type="Gene3D" id="1.10.10.10">
    <property type="entry name" value="Winged helix-like DNA-binding domain superfamily/Winged helix DNA-binding domain"/>
    <property type="match status" value="1"/>
</dbReference>
<dbReference type="GO" id="GO:0003677">
    <property type="term" value="F:DNA binding"/>
    <property type="evidence" value="ECO:0007669"/>
    <property type="project" value="UniProtKB-KW"/>
</dbReference>
<dbReference type="RefSeq" id="WP_124682503.1">
    <property type="nucleotide sequence ID" value="NZ_CP033969.1"/>
</dbReference>
<dbReference type="SUPFAM" id="SSF46785">
    <property type="entry name" value="Winged helix' DNA-binding domain"/>
    <property type="match status" value="1"/>
</dbReference>
<evidence type="ECO:0000259" key="5">
    <source>
        <dbReference type="PROSITE" id="PS51000"/>
    </source>
</evidence>
<sequence length="257" mass="28093">MSPTLTPRQREIFGWLNDAGYLSTEQLASRYGVSSQTIRRDINELSLQGLARRMHGGLSLPASQHNISYLQRSTAHVERKRRIAQAALGMVEADATVFLGYGTTVTEFARALPADLPLRVVTNNLGVVHALADKPRIETWVAGGRLRTGDLDVMGSATLDFMRRFRAHVTICSAAGLDEDGTFYEFQPEEAELSQVLLAQSHLRVLLADSSKCLRNAPCRVAGLEQIDHLFTDAGATDTLPTLPALCEHASVALHVC</sequence>
<dbReference type="InterPro" id="IPR014036">
    <property type="entry name" value="DeoR-like_C"/>
</dbReference>
<dbReference type="SUPFAM" id="SSF100950">
    <property type="entry name" value="NagB/RpiA/CoA transferase-like"/>
    <property type="match status" value="1"/>
</dbReference>
<gene>
    <name evidence="6" type="ORF">EHF44_03705</name>
</gene>
<dbReference type="Proteomes" id="UP000270411">
    <property type="component" value="Chromosome 1"/>
</dbReference>
<dbReference type="InterPro" id="IPR001034">
    <property type="entry name" value="DeoR_HTH"/>
</dbReference>
<dbReference type="EMBL" id="CP033969">
    <property type="protein sequence ID" value="AZG12612.1"/>
    <property type="molecule type" value="Genomic_DNA"/>
</dbReference>
<dbReference type="InterPro" id="IPR036390">
    <property type="entry name" value="WH_DNA-bd_sf"/>
</dbReference>
<proteinExistence type="predicted"/>
<protein>
    <submittedName>
        <fullName evidence="6">DeoR/GlpR transcriptional regulator</fullName>
    </submittedName>
</protein>
<dbReference type="InterPro" id="IPR036388">
    <property type="entry name" value="WH-like_DNA-bd_sf"/>
</dbReference>